<evidence type="ECO:0000256" key="6">
    <source>
        <dbReference type="ARBA" id="ARBA00023170"/>
    </source>
</evidence>
<evidence type="ECO:0000256" key="3">
    <source>
        <dbReference type="ARBA" id="ARBA00022989"/>
    </source>
</evidence>
<protein>
    <recommendedName>
        <fullName evidence="10">G-protein coupled receptors family 3 profile domain-containing protein</fullName>
    </recommendedName>
</protein>
<dbReference type="Proteomes" id="UP000193642">
    <property type="component" value="Unassembled WGS sequence"/>
</dbReference>
<dbReference type="STRING" id="329046.A0A1Y2C0A6"/>
<evidence type="ECO:0000256" key="8">
    <source>
        <dbReference type="ARBA" id="ARBA00023224"/>
    </source>
</evidence>
<dbReference type="InterPro" id="IPR002455">
    <property type="entry name" value="GPCR3_GABA-B"/>
</dbReference>
<feature type="transmembrane region" description="Helical" evidence="9">
    <location>
        <begin position="96"/>
        <end position="120"/>
    </location>
</feature>
<feature type="transmembrane region" description="Helical" evidence="9">
    <location>
        <begin position="189"/>
        <end position="208"/>
    </location>
</feature>
<dbReference type="GO" id="GO:0038039">
    <property type="term" value="C:G protein-coupled receptor heterodimeric complex"/>
    <property type="evidence" value="ECO:0007669"/>
    <property type="project" value="TreeGrafter"/>
</dbReference>
<evidence type="ECO:0000313" key="11">
    <source>
        <dbReference type="EMBL" id="ORY40344.1"/>
    </source>
</evidence>
<evidence type="ECO:0000256" key="9">
    <source>
        <dbReference type="SAM" id="Phobius"/>
    </source>
</evidence>
<evidence type="ECO:0000256" key="5">
    <source>
        <dbReference type="ARBA" id="ARBA00023136"/>
    </source>
</evidence>
<dbReference type="InterPro" id="IPR017978">
    <property type="entry name" value="GPCR_3_C"/>
</dbReference>
<feature type="transmembrane region" description="Helical" evidence="9">
    <location>
        <begin position="252"/>
        <end position="273"/>
    </location>
</feature>
<feature type="transmembrane region" description="Helical" evidence="9">
    <location>
        <begin position="229"/>
        <end position="246"/>
    </location>
</feature>
<keyword evidence="3 9" id="KW-1133">Transmembrane helix</keyword>
<dbReference type="OrthoDB" id="2157358at2759"/>
<dbReference type="PANTHER" id="PTHR10519:SF20">
    <property type="entry name" value="G-PROTEIN COUPLED RECEPTOR 156-RELATED"/>
    <property type="match status" value="1"/>
</dbReference>
<dbReference type="EMBL" id="MCGO01000035">
    <property type="protein sequence ID" value="ORY40344.1"/>
    <property type="molecule type" value="Genomic_DNA"/>
</dbReference>
<feature type="transmembrane region" description="Helical" evidence="9">
    <location>
        <begin position="70"/>
        <end position="90"/>
    </location>
</feature>
<organism evidence="11 12">
    <name type="scientific">Rhizoclosmatium globosum</name>
    <dbReference type="NCBI Taxonomy" id="329046"/>
    <lineage>
        <taxon>Eukaryota</taxon>
        <taxon>Fungi</taxon>
        <taxon>Fungi incertae sedis</taxon>
        <taxon>Chytridiomycota</taxon>
        <taxon>Chytridiomycota incertae sedis</taxon>
        <taxon>Chytridiomycetes</taxon>
        <taxon>Chytridiales</taxon>
        <taxon>Chytriomycetaceae</taxon>
        <taxon>Rhizoclosmatium</taxon>
    </lineage>
</organism>
<dbReference type="PROSITE" id="PS50259">
    <property type="entry name" value="G_PROTEIN_RECEP_F3_4"/>
    <property type="match status" value="1"/>
</dbReference>
<evidence type="ECO:0000313" key="12">
    <source>
        <dbReference type="Proteomes" id="UP000193642"/>
    </source>
</evidence>
<dbReference type="InterPro" id="IPR000337">
    <property type="entry name" value="GPCR_3"/>
</dbReference>
<dbReference type="GO" id="GO:0004965">
    <property type="term" value="F:G protein-coupled GABA receptor activity"/>
    <property type="evidence" value="ECO:0007669"/>
    <property type="project" value="InterPro"/>
</dbReference>
<reference evidence="11 12" key="1">
    <citation type="submission" date="2016-07" db="EMBL/GenBank/DDBJ databases">
        <title>Pervasive Adenine N6-methylation of Active Genes in Fungi.</title>
        <authorList>
            <consortium name="DOE Joint Genome Institute"/>
            <person name="Mondo S.J."/>
            <person name="Dannebaum R.O."/>
            <person name="Kuo R.C."/>
            <person name="Labutti K."/>
            <person name="Haridas S."/>
            <person name="Kuo A."/>
            <person name="Salamov A."/>
            <person name="Ahrendt S.R."/>
            <person name="Lipzen A."/>
            <person name="Sullivan W."/>
            <person name="Andreopoulos W.B."/>
            <person name="Clum A."/>
            <person name="Lindquist E."/>
            <person name="Daum C."/>
            <person name="Ramamoorthy G.K."/>
            <person name="Gryganskyi A."/>
            <person name="Culley D."/>
            <person name="Magnuson J.K."/>
            <person name="James T.Y."/>
            <person name="O'Malley M.A."/>
            <person name="Stajich J.E."/>
            <person name="Spatafora J.W."/>
            <person name="Visel A."/>
            <person name="Grigoriev I.V."/>
        </authorList>
    </citation>
    <scope>NUCLEOTIDE SEQUENCE [LARGE SCALE GENOMIC DNA]</scope>
    <source>
        <strain evidence="11 12">JEL800</strain>
    </source>
</reference>
<keyword evidence="12" id="KW-1185">Reference proteome</keyword>
<keyword evidence="8" id="KW-0807">Transducer</keyword>
<feature type="domain" description="G-protein coupled receptors family 3 profile" evidence="10">
    <location>
        <begin position="89"/>
        <end position="276"/>
    </location>
</feature>
<evidence type="ECO:0000256" key="4">
    <source>
        <dbReference type="ARBA" id="ARBA00023040"/>
    </source>
</evidence>
<accession>A0A1Y2C0A6</accession>
<comment type="subcellular location">
    <subcellularLocation>
        <location evidence="1">Membrane</location>
        <topology evidence="1">Multi-pass membrane protein</topology>
    </subcellularLocation>
</comment>
<evidence type="ECO:0000259" key="10">
    <source>
        <dbReference type="PROSITE" id="PS50259"/>
    </source>
</evidence>
<feature type="transmembrane region" description="Helical" evidence="9">
    <location>
        <begin position="141"/>
        <end position="164"/>
    </location>
</feature>
<proteinExistence type="predicted"/>
<comment type="caution">
    <text evidence="11">The sequence shown here is derived from an EMBL/GenBank/DDBJ whole genome shotgun (WGS) entry which is preliminary data.</text>
</comment>
<sequence>MEVHGQARVSATQRSCCLSHERYFHQLQWISPSGFQSQDIHFRSGLCFVITMSIVLVLNSKRPAFRFASVTFLSIYLVGAGLGFMGLVFYNIGTNSLAMCTVSLWFVSVGTFMIYSAMVVKNVRIYVIFLGTQMGSWTSDGTLLVAVLLLNLANGAILVAFQIATPYEQSVYITDGEVWPICASPQSSSWQWILLSPFLVLILLGLYLSIQTRDVKSEFNESGLINRSIYITTLTLSVLIPLNMTLKLPSTIRSITTLIISLTLFTVIGMNFIPKIMATTENQSRIKEFVSEERRKTSIRNSSIIKSTSSKV</sequence>
<keyword evidence="2 9" id="KW-0812">Transmembrane</keyword>
<keyword evidence="5 9" id="KW-0472">Membrane</keyword>
<evidence type="ECO:0000256" key="1">
    <source>
        <dbReference type="ARBA" id="ARBA00004141"/>
    </source>
</evidence>
<feature type="transmembrane region" description="Helical" evidence="9">
    <location>
        <begin position="40"/>
        <end position="58"/>
    </location>
</feature>
<dbReference type="Pfam" id="PF00003">
    <property type="entry name" value="7tm_3"/>
    <property type="match status" value="1"/>
</dbReference>
<dbReference type="PRINTS" id="PR00248">
    <property type="entry name" value="GPCRMGR"/>
</dbReference>
<dbReference type="GO" id="GO:0007214">
    <property type="term" value="P:gamma-aminobutyric acid signaling pathway"/>
    <property type="evidence" value="ECO:0007669"/>
    <property type="project" value="TreeGrafter"/>
</dbReference>
<keyword evidence="6" id="KW-0675">Receptor</keyword>
<keyword evidence="7" id="KW-0325">Glycoprotein</keyword>
<dbReference type="PANTHER" id="PTHR10519">
    <property type="entry name" value="GABA-B RECEPTOR"/>
    <property type="match status" value="1"/>
</dbReference>
<dbReference type="AlphaFoldDB" id="A0A1Y2C0A6"/>
<evidence type="ECO:0000256" key="2">
    <source>
        <dbReference type="ARBA" id="ARBA00022692"/>
    </source>
</evidence>
<gene>
    <name evidence="11" type="ORF">BCR33DRAFT_362538</name>
</gene>
<name>A0A1Y2C0A6_9FUNG</name>
<keyword evidence="4" id="KW-0297">G-protein coupled receptor</keyword>
<evidence type="ECO:0000256" key="7">
    <source>
        <dbReference type="ARBA" id="ARBA00023180"/>
    </source>
</evidence>